<protein>
    <recommendedName>
        <fullName evidence="1">AFP-like domain-containing protein</fullName>
    </recommendedName>
</protein>
<dbReference type="GO" id="GO:0047444">
    <property type="term" value="F:N-acylneuraminate-9-phosphate synthase activity"/>
    <property type="evidence" value="ECO:0007669"/>
    <property type="project" value="TreeGrafter"/>
</dbReference>
<accession>A0A0F9Q1V5</accession>
<dbReference type="CDD" id="cd11615">
    <property type="entry name" value="SAF_NeuB_like"/>
    <property type="match status" value="1"/>
</dbReference>
<dbReference type="PROSITE" id="PS50844">
    <property type="entry name" value="AFP_LIKE"/>
    <property type="match status" value="1"/>
</dbReference>
<evidence type="ECO:0000259" key="1">
    <source>
        <dbReference type="PROSITE" id="PS50844"/>
    </source>
</evidence>
<dbReference type="InterPro" id="IPR006190">
    <property type="entry name" value="SAF_AFP_Neu5Ac"/>
</dbReference>
<dbReference type="InterPro" id="IPR013132">
    <property type="entry name" value="PseI/NeuA/B-like_N"/>
</dbReference>
<dbReference type="InterPro" id="IPR013974">
    <property type="entry name" value="SAF"/>
</dbReference>
<dbReference type="InterPro" id="IPR057736">
    <property type="entry name" value="SAF_PseI/NeuA/NeuB"/>
</dbReference>
<dbReference type="GO" id="GO:0016051">
    <property type="term" value="P:carbohydrate biosynthetic process"/>
    <property type="evidence" value="ECO:0007669"/>
    <property type="project" value="InterPro"/>
</dbReference>
<dbReference type="SUPFAM" id="SSF51569">
    <property type="entry name" value="Aldolase"/>
    <property type="match status" value="1"/>
</dbReference>
<evidence type="ECO:0000313" key="2">
    <source>
        <dbReference type="EMBL" id="KKN36494.1"/>
    </source>
</evidence>
<dbReference type="InterPro" id="IPR013785">
    <property type="entry name" value="Aldolase_TIM"/>
</dbReference>
<sequence>MDKCIQIRDKVISEDELFIIAEVGNQFHGDLETSKKLVDVCIDAGADMIKFIFWFPDEIFTKQALKDVEVTYEVNTPAGHLSPLMPISDITCKTEPIGDTLNRLQMSYDDWNELRMYCLEKNFPIMSTINCPSGIDLERYINLDAIKIDSWAWNFPDLWRWCLEQGKPVFADCGPVNWGEIERNVTIAKLTHNDQFVLMHCFHTKEYGAFNMQTIPFLKWAFNCLVGYASADYNSDTDIMAVALGADVIEKRITLDRCGGELHDAVSLEPDEFKEYVTRMKGLKQAVGRYGVHPSADDLISRKKWFRRIVADTDIKKGETIKRDMLEAKRGETGISPERMWEFIGATATRNIEHDSDITDDCIRRQPGSAD</sequence>
<dbReference type="InterPro" id="IPR051690">
    <property type="entry name" value="PseI-like"/>
</dbReference>
<proteinExistence type="predicted"/>
<dbReference type="SUPFAM" id="SSF51269">
    <property type="entry name" value="AFP III-like domain"/>
    <property type="match status" value="1"/>
</dbReference>
<dbReference type="Gene3D" id="3.90.1210.10">
    <property type="entry name" value="Antifreeze-like/N-acetylneuraminic acid synthase C-terminal domain"/>
    <property type="match status" value="1"/>
</dbReference>
<comment type="caution">
    <text evidence="2">The sequence shown here is derived from an EMBL/GenBank/DDBJ whole genome shotgun (WGS) entry which is preliminary data.</text>
</comment>
<dbReference type="EMBL" id="LAZR01001962">
    <property type="protein sequence ID" value="KKN36494.1"/>
    <property type="molecule type" value="Genomic_DNA"/>
</dbReference>
<name>A0A0F9Q1V5_9ZZZZ</name>
<dbReference type="Gene3D" id="3.20.20.70">
    <property type="entry name" value="Aldolase class I"/>
    <property type="match status" value="1"/>
</dbReference>
<feature type="domain" description="AFP-like" evidence="1">
    <location>
        <begin position="308"/>
        <end position="366"/>
    </location>
</feature>
<dbReference type="Pfam" id="PF08666">
    <property type="entry name" value="SAF"/>
    <property type="match status" value="1"/>
</dbReference>
<dbReference type="PANTHER" id="PTHR42966:SF1">
    <property type="entry name" value="SIALIC ACID SYNTHASE"/>
    <property type="match status" value="1"/>
</dbReference>
<dbReference type="InterPro" id="IPR036732">
    <property type="entry name" value="AFP_Neu5c_C_sf"/>
</dbReference>
<dbReference type="PANTHER" id="PTHR42966">
    <property type="entry name" value="N-ACETYLNEURAMINATE SYNTHASE"/>
    <property type="match status" value="1"/>
</dbReference>
<gene>
    <name evidence="2" type="ORF">LCGC14_0773170</name>
</gene>
<organism evidence="2">
    <name type="scientific">marine sediment metagenome</name>
    <dbReference type="NCBI Taxonomy" id="412755"/>
    <lineage>
        <taxon>unclassified sequences</taxon>
        <taxon>metagenomes</taxon>
        <taxon>ecological metagenomes</taxon>
    </lineage>
</organism>
<dbReference type="AlphaFoldDB" id="A0A0F9Q1V5"/>
<dbReference type="Pfam" id="PF03102">
    <property type="entry name" value="NeuB"/>
    <property type="match status" value="1"/>
</dbReference>
<reference evidence="2" key="1">
    <citation type="journal article" date="2015" name="Nature">
        <title>Complex archaea that bridge the gap between prokaryotes and eukaryotes.</title>
        <authorList>
            <person name="Spang A."/>
            <person name="Saw J.H."/>
            <person name="Jorgensen S.L."/>
            <person name="Zaremba-Niedzwiedzka K."/>
            <person name="Martijn J."/>
            <person name="Lind A.E."/>
            <person name="van Eijk R."/>
            <person name="Schleper C."/>
            <person name="Guy L."/>
            <person name="Ettema T.J."/>
        </authorList>
    </citation>
    <scope>NUCLEOTIDE SEQUENCE</scope>
</reference>